<evidence type="ECO:0008006" key="4">
    <source>
        <dbReference type="Google" id="ProtNLM"/>
    </source>
</evidence>
<accession>A0A5C6U1R0</accession>
<dbReference type="AlphaFoldDB" id="A0A5C6U1R0"/>
<comment type="caution">
    <text evidence="2">The sequence shown here is derived from an EMBL/GenBank/DDBJ whole genome shotgun (WGS) entry which is preliminary data.</text>
</comment>
<evidence type="ECO:0000313" key="3">
    <source>
        <dbReference type="Proteomes" id="UP000321832"/>
    </source>
</evidence>
<dbReference type="SUPFAM" id="SSF158855">
    <property type="entry name" value="Lipase chaperone-like"/>
    <property type="match status" value="1"/>
</dbReference>
<gene>
    <name evidence="2" type="ORF">FSC37_18165</name>
</gene>
<sequence>MEAPAPVEPARAEAPVPASAPQPPVLRGEGVFRFDAQGRLVLDPGTRQRLESLLALHAGDALDRRVESELASLPAAAAARARELVAQFEAYGTAQRAAYPPGQAPLVPEEGLAQLAGLQALRASHFGAEAARQMFEQDDAVARRLLELMRDDAAATLSMEEKAVRALGRFDIERGAVRP</sequence>
<feature type="region of interest" description="Disordered" evidence="1">
    <location>
        <begin position="1"/>
        <end position="23"/>
    </location>
</feature>
<proteinExistence type="predicted"/>
<feature type="compositionally biased region" description="Low complexity" evidence="1">
    <location>
        <begin position="1"/>
        <end position="17"/>
    </location>
</feature>
<reference evidence="2 3" key="1">
    <citation type="submission" date="2019-08" db="EMBL/GenBank/DDBJ databases">
        <authorList>
            <person name="Khan S.A."/>
            <person name="Jeon C.O."/>
            <person name="Jeong S.E."/>
        </authorList>
    </citation>
    <scope>NUCLEOTIDE SEQUENCE [LARGE SCALE GENOMIC DNA]</scope>
    <source>
        <strain evidence="3">IMCC1728</strain>
    </source>
</reference>
<evidence type="ECO:0000313" key="2">
    <source>
        <dbReference type="EMBL" id="TXC66993.1"/>
    </source>
</evidence>
<dbReference type="Proteomes" id="UP000321832">
    <property type="component" value="Unassembled WGS sequence"/>
</dbReference>
<protein>
    <recommendedName>
        <fullName evidence="4">Lipase modulator</fullName>
    </recommendedName>
</protein>
<organism evidence="2 3">
    <name type="scientific">Piscinibacter aquaticus</name>
    <dbReference type="NCBI Taxonomy" id="392597"/>
    <lineage>
        <taxon>Bacteria</taxon>
        <taxon>Pseudomonadati</taxon>
        <taxon>Pseudomonadota</taxon>
        <taxon>Betaproteobacteria</taxon>
        <taxon>Burkholderiales</taxon>
        <taxon>Sphaerotilaceae</taxon>
        <taxon>Piscinibacter</taxon>
    </lineage>
</organism>
<dbReference type="EMBL" id="VOPW01000001">
    <property type="protein sequence ID" value="TXC66993.1"/>
    <property type="molecule type" value="Genomic_DNA"/>
</dbReference>
<keyword evidence="3" id="KW-1185">Reference proteome</keyword>
<evidence type="ECO:0000256" key="1">
    <source>
        <dbReference type="SAM" id="MobiDB-lite"/>
    </source>
</evidence>
<name>A0A5C6U1R0_9BURK</name>